<dbReference type="Pfam" id="PF13000">
    <property type="entry name" value="Acatn"/>
    <property type="match status" value="1"/>
</dbReference>
<dbReference type="eggNOG" id="COG2211">
    <property type="taxonomic scope" value="Bacteria"/>
</dbReference>
<reference evidence="8" key="2">
    <citation type="submission" date="2021-11" db="EMBL/GenBank/DDBJ databases">
        <title>Genome sequence of Xylella taiwanensis PLS432.</title>
        <authorList>
            <person name="Weng L.-W."/>
            <person name="Su C.-C."/>
            <person name="Tsai C.-W."/>
            <person name="Kuo C.-H."/>
        </authorList>
    </citation>
    <scope>NUCLEOTIDE SEQUENCE</scope>
    <source>
        <strain evidence="8">PLS432</strain>
    </source>
</reference>
<dbReference type="NCBIfam" id="TIGR00901">
    <property type="entry name" value="2A0125"/>
    <property type="match status" value="1"/>
</dbReference>
<evidence type="ECO:0000256" key="6">
    <source>
        <dbReference type="SAM" id="Phobius"/>
    </source>
</evidence>
<dbReference type="GO" id="GO:0035348">
    <property type="term" value="P:acetyl-CoA transmembrane transport"/>
    <property type="evidence" value="ECO:0007669"/>
    <property type="project" value="InterPro"/>
</dbReference>
<feature type="transmembrane region" description="Helical" evidence="6">
    <location>
        <begin position="412"/>
        <end position="436"/>
    </location>
</feature>
<dbReference type="Gene3D" id="1.20.1250.20">
    <property type="entry name" value="MFS general substrate transporter like domains"/>
    <property type="match status" value="2"/>
</dbReference>
<keyword evidence="5 6" id="KW-0472">Membrane</keyword>
<dbReference type="KEGG" id="xtw:AB672_00720"/>
<evidence type="ECO:0000256" key="2">
    <source>
        <dbReference type="ARBA" id="ARBA00022448"/>
    </source>
</evidence>
<dbReference type="AlphaFoldDB" id="Z9JH31"/>
<dbReference type="InterPro" id="IPR024371">
    <property type="entry name" value="AcetylCoA_trans_1-like"/>
</dbReference>
<dbReference type="GeneID" id="68899799"/>
<evidence type="ECO:0000313" key="10">
    <source>
        <dbReference type="Proteomes" id="UP001430701"/>
    </source>
</evidence>
<feature type="transmembrane region" description="Helical" evidence="6">
    <location>
        <begin position="20"/>
        <end position="44"/>
    </location>
</feature>
<dbReference type="EMBL" id="JAJPPU010000002">
    <property type="protein sequence ID" value="MCD8472932.1"/>
    <property type="molecule type" value="Genomic_DNA"/>
</dbReference>
<dbReference type="RefSeq" id="WP_038272331.1">
    <property type="nucleotide sequence ID" value="NZ_CP053627.1"/>
</dbReference>
<dbReference type="PANTHER" id="PTHR12778:SF10">
    <property type="entry name" value="MAJOR FACILITATOR SUPERFAMILY DOMAIN-CONTAINING PROTEIN 3"/>
    <property type="match status" value="1"/>
</dbReference>
<feature type="transmembrane region" description="Helical" evidence="6">
    <location>
        <begin position="253"/>
        <end position="274"/>
    </location>
</feature>
<reference evidence="7 9" key="1">
    <citation type="journal article" date="2014" name="Genome Announc.">
        <title>Draft Genome Sequence of Xylella fastidiosa Pear Leaf Scorch Strain in Taiwan.</title>
        <authorList>
            <person name="Su C.C."/>
            <person name="Deng W.L."/>
            <person name="Jan F.J."/>
            <person name="Chang C.J."/>
            <person name="Huang H."/>
            <person name="Chen J."/>
        </authorList>
    </citation>
    <scope>NUCLEOTIDE SEQUENCE [LARGE SCALE GENOMIC DNA]</scope>
    <source>
        <strain evidence="7 9">PLS229</strain>
    </source>
</reference>
<protein>
    <submittedName>
        <fullName evidence="7">Beta-lactamase</fullName>
    </submittedName>
    <submittedName>
        <fullName evidence="8">MFS transporter</fullName>
    </submittedName>
</protein>
<comment type="caution">
    <text evidence="7">The sequence shown here is derived from an EMBL/GenBank/DDBJ whole genome shotgun (WGS) entry which is preliminary data.</text>
</comment>
<keyword evidence="2" id="KW-0813">Transport</keyword>
<keyword evidence="3 6" id="KW-0812">Transmembrane</keyword>
<evidence type="ECO:0000256" key="4">
    <source>
        <dbReference type="ARBA" id="ARBA00022989"/>
    </source>
</evidence>
<evidence type="ECO:0000256" key="1">
    <source>
        <dbReference type="ARBA" id="ARBA00004141"/>
    </source>
</evidence>
<evidence type="ECO:0000313" key="9">
    <source>
        <dbReference type="Proteomes" id="UP000020406"/>
    </source>
</evidence>
<dbReference type="GO" id="GO:0008521">
    <property type="term" value="F:acetyl-CoA transmembrane transporter activity"/>
    <property type="evidence" value="ECO:0007669"/>
    <property type="project" value="InterPro"/>
</dbReference>
<dbReference type="OrthoDB" id="9787815at2"/>
<feature type="transmembrane region" description="Helical" evidence="6">
    <location>
        <begin position="362"/>
        <end position="381"/>
    </location>
</feature>
<gene>
    <name evidence="7" type="ORF">AF72_11235</name>
    <name evidence="8" type="ORF">LPH55_05485</name>
</gene>
<evidence type="ECO:0000256" key="5">
    <source>
        <dbReference type="ARBA" id="ARBA00023136"/>
    </source>
</evidence>
<dbReference type="PATRIC" id="fig|1444770.3.peg.2655"/>
<feature type="transmembrane region" description="Helical" evidence="6">
    <location>
        <begin position="295"/>
        <end position="321"/>
    </location>
</feature>
<dbReference type="GO" id="GO:0016020">
    <property type="term" value="C:membrane"/>
    <property type="evidence" value="ECO:0007669"/>
    <property type="project" value="UniProtKB-SubCell"/>
</dbReference>
<feature type="transmembrane region" description="Helical" evidence="6">
    <location>
        <begin position="475"/>
        <end position="494"/>
    </location>
</feature>
<feature type="transmembrane region" description="Helical" evidence="6">
    <location>
        <begin position="333"/>
        <end position="355"/>
    </location>
</feature>
<feature type="transmembrane region" description="Helical" evidence="6">
    <location>
        <begin position="113"/>
        <end position="134"/>
    </location>
</feature>
<comment type="subcellular location">
    <subcellularLocation>
        <location evidence="1">Membrane</location>
        <topology evidence="1">Multi-pass membrane protein</topology>
    </subcellularLocation>
</comment>
<feature type="transmembrane region" description="Helical" evidence="6">
    <location>
        <begin position="448"/>
        <end position="469"/>
    </location>
</feature>
<dbReference type="Proteomes" id="UP001430701">
    <property type="component" value="Unassembled WGS sequence"/>
</dbReference>
<accession>Z9JH31</accession>
<feature type="transmembrane region" description="Helical" evidence="6">
    <location>
        <begin position="50"/>
        <end position="67"/>
    </location>
</feature>
<dbReference type="EMBL" id="JDSQ01000022">
    <property type="protein sequence ID" value="EWS77333.1"/>
    <property type="molecule type" value="Genomic_DNA"/>
</dbReference>
<evidence type="ECO:0000313" key="7">
    <source>
        <dbReference type="EMBL" id="EWS77333.1"/>
    </source>
</evidence>
<dbReference type="Proteomes" id="UP000020406">
    <property type="component" value="Unassembled WGS sequence"/>
</dbReference>
<name>Z9JH31_9GAMM</name>
<feature type="transmembrane region" description="Helical" evidence="6">
    <location>
        <begin position="155"/>
        <end position="173"/>
    </location>
</feature>
<proteinExistence type="predicted"/>
<dbReference type="InterPro" id="IPR036259">
    <property type="entry name" value="MFS_trans_sf"/>
</dbReference>
<feature type="transmembrane region" description="Helical" evidence="6">
    <location>
        <begin position="88"/>
        <end position="107"/>
    </location>
</feature>
<dbReference type="InterPro" id="IPR004752">
    <property type="entry name" value="AmpG_permease/AT-1"/>
</dbReference>
<keyword evidence="10" id="KW-1185">Reference proteome</keyword>
<sequence>MSEHSEMFHVRAVLQDGRRFLTVLLLGFVSGLPLALTGGAMQAWLTVEGLDLVTLGFLVLVAAPYTFKILWAPLIDRFDVPWLGRRRGWIVLIQWMLGGALFLMAGLSPVHELPLFAAVAVSVAALSATLDVVIDGYRTDLLEPHERGLGGSLAVLGYRLAMVLSGGIALIWAEQWHSWPQVYRVMGGLMFGSGLLALLLMPRLSGRFVAPATDGVRELLGFLALLIGVVVGALLTRYLFMVFGLDPESKERWIRLLFVMGQIAGGMMLGLSCIRFVRFETLNRSLMTYFEMPGAWVFLALVVLYKIGDAFALSLSTPFLINGAHFSQTEVGIANKTVGLLMTIVGAVIGGFFLLRVRLSRALFWFGAMQLVSNLGFYALARVGPGFWGSSVIPSFNVLIVHLDMPTDMDRLLLFVLSLDNFAGGMGTAAFVALLSNLCNARFSATHYALLSAFAALGRVFVGPFAGVLADACGWQTFFLVSLLEGVPGLAITWRMRTEIDAMIYRSSG</sequence>
<dbReference type="PANTHER" id="PTHR12778">
    <property type="entry name" value="SOLUTE CARRIER FAMILY 33 ACETYL-COA TRANSPORTER -RELATED"/>
    <property type="match status" value="1"/>
</dbReference>
<dbReference type="SUPFAM" id="SSF103473">
    <property type="entry name" value="MFS general substrate transporter"/>
    <property type="match status" value="2"/>
</dbReference>
<feature type="transmembrane region" description="Helical" evidence="6">
    <location>
        <begin position="185"/>
        <end position="201"/>
    </location>
</feature>
<evidence type="ECO:0000313" key="8">
    <source>
        <dbReference type="EMBL" id="MCD8472932.1"/>
    </source>
</evidence>
<feature type="transmembrane region" description="Helical" evidence="6">
    <location>
        <begin position="222"/>
        <end position="241"/>
    </location>
</feature>
<keyword evidence="4 6" id="KW-1133">Transmembrane helix</keyword>
<organism evidence="7 9">
    <name type="scientific">Xylella taiwanensis</name>
    <dbReference type="NCBI Taxonomy" id="1444770"/>
    <lineage>
        <taxon>Bacteria</taxon>
        <taxon>Pseudomonadati</taxon>
        <taxon>Pseudomonadota</taxon>
        <taxon>Gammaproteobacteria</taxon>
        <taxon>Lysobacterales</taxon>
        <taxon>Lysobacteraceae</taxon>
        <taxon>Xylella</taxon>
    </lineage>
</organism>
<evidence type="ECO:0000256" key="3">
    <source>
        <dbReference type="ARBA" id="ARBA00022692"/>
    </source>
</evidence>
<dbReference type="STRING" id="1444770.AF72_11235"/>